<dbReference type="GO" id="GO:0047631">
    <property type="term" value="F:ADP-ribose diphosphatase activity"/>
    <property type="evidence" value="ECO:0007669"/>
    <property type="project" value="TreeGrafter"/>
</dbReference>
<accession>A0A4P9WBZ9</accession>
<evidence type="ECO:0000259" key="2">
    <source>
        <dbReference type="PROSITE" id="PS51462"/>
    </source>
</evidence>
<dbReference type="PROSITE" id="PS00893">
    <property type="entry name" value="NUDIX_BOX"/>
    <property type="match status" value="1"/>
</dbReference>
<gene>
    <name evidence="3" type="ORF">BDK51DRAFT_8017</name>
</gene>
<organism evidence="3 4">
    <name type="scientific">Blyttiomyces helicus</name>
    <dbReference type="NCBI Taxonomy" id="388810"/>
    <lineage>
        <taxon>Eukaryota</taxon>
        <taxon>Fungi</taxon>
        <taxon>Fungi incertae sedis</taxon>
        <taxon>Chytridiomycota</taxon>
        <taxon>Chytridiomycota incertae sedis</taxon>
        <taxon>Chytridiomycetes</taxon>
        <taxon>Chytridiomycetes incertae sedis</taxon>
        <taxon>Blyttiomyces</taxon>
    </lineage>
</organism>
<feature type="non-terminal residue" evidence="3">
    <location>
        <position position="1"/>
    </location>
</feature>
<protein>
    <submittedName>
        <fullName evidence="3">NUDIX hydrolase domain-like protein</fullName>
    </submittedName>
</protein>
<evidence type="ECO:0000313" key="3">
    <source>
        <dbReference type="EMBL" id="RKO89822.1"/>
    </source>
</evidence>
<reference evidence="4" key="1">
    <citation type="journal article" date="2018" name="Nat. Microbiol.">
        <title>Leveraging single-cell genomics to expand the fungal tree of life.</title>
        <authorList>
            <person name="Ahrendt S.R."/>
            <person name="Quandt C.A."/>
            <person name="Ciobanu D."/>
            <person name="Clum A."/>
            <person name="Salamov A."/>
            <person name="Andreopoulos B."/>
            <person name="Cheng J.F."/>
            <person name="Woyke T."/>
            <person name="Pelin A."/>
            <person name="Henrissat B."/>
            <person name="Reynolds N.K."/>
            <person name="Benny G.L."/>
            <person name="Smith M.E."/>
            <person name="James T.Y."/>
            <person name="Grigoriev I.V."/>
        </authorList>
    </citation>
    <scope>NUCLEOTIDE SEQUENCE [LARGE SCALE GENOMIC DNA]</scope>
</reference>
<dbReference type="InterPro" id="IPR020084">
    <property type="entry name" value="NUDIX_hydrolase_CS"/>
</dbReference>
<evidence type="ECO:0000256" key="1">
    <source>
        <dbReference type="ARBA" id="ARBA00022801"/>
    </source>
</evidence>
<dbReference type="GO" id="GO:0019693">
    <property type="term" value="P:ribose phosphate metabolic process"/>
    <property type="evidence" value="ECO:0007669"/>
    <property type="project" value="TreeGrafter"/>
</dbReference>
<dbReference type="EMBL" id="KZ995870">
    <property type="protein sequence ID" value="RKO89822.1"/>
    <property type="molecule type" value="Genomic_DNA"/>
</dbReference>
<dbReference type="AlphaFoldDB" id="A0A4P9WBZ9"/>
<dbReference type="GO" id="GO:0005634">
    <property type="term" value="C:nucleus"/>
    <property type="evidence" value="ECO:0007669"/>
    <property type="project" value="TreeGrafter"/>
</dbReference>
<keyword evidence="1 3" id="KW-0378">Hydrolase</keyword>
<dbReference type="PANTHER" id="PTHR11839:SF1">
    <property type="entry name" value="ADP-SUGAR PYROPHOSPHATASE"/>
    <property type="match status" value="1"/>
</dbReference>
<dbReference type="Proteomes" id="UP000269721">
    <property type="component" value="Unassembled WGS sequence"/>
</dbReference>
<proteinExistence type="predicted"/>
<dbReference type="PROSITE" id="PS51462">
    <property type="entry name" value="NUDIX"/>
    <property type="match status" value="1"/>
</dbReference>
<feature type="non-terminal residue" evidence="3">
    <location>
        <position position="141"/>
    </location>
</feature>
<sequence length="141" mass="15451">VTLHPLPAPASRWLALREARFQDRDGQERSWEVCLRVGAGRERERGEIDAVDVIPFLKGPGPACLLLVLQFRPPIQAWSLEFPSGLVEPSESPTTACVRELLEETGYTGELVEMSAPVPYEPGMTASCCRIATVEVSVCEG</sequence>
<dbReference type="OrthoDB" id="10249920at2759"/>
<feature type="domain" description="Nudix hydrolase" evidence="2">
    <location>
        <begin position="46"/>
        <end position="141"/>
    </location>
</feature>
<dbReference type="InterPro" id="IPR015797">
    <property type="entry name" value="NUDIX_hydrolase-like_dom_sf"/>
</dbReference>
<dbReference type="PANTHER" id="PTHR11839">
    <property type="entry name" value="UDP/ADP-SUGAR PYROPHOSPHATASE"/>
    <property type="match status" value="1"/>
</dbReference>
<dbReference type="SUPFAM" id="SSF55811">
    <property type="entry name" value="Nudix"/>
    <property type="match status" value="1"/>
</dbReference>
<dbReference type="GO" id="GO:0006753">
    <property type="term" value="P:nucleoside phosphate metabolic process"/>
    <property type="evidence" value="ECO:0007669"/>
    <property type="project" value="TreeGrafter"/>
</dbReference>
<dbReference type="InterPro" id="IPR000086">
    <property type="entry name" value="NUDIX_hydrolase_dom"/>
</dbReference>
<name>A0A4P9WBZ9_9FUNG</name>
<keyword evidence="4" id="KW-1185">Reference proteome</keyword>
<dbReference type="Pfam" id="PF00293">
    <property type="entry name" value="NUDIX"/>
    <property type="match status" value="1"/>
</dbReference>
<evidence type="ECO:0000313" key="4">
    <source>
        <dbReference type="Proteomes" id="UP000269721"/>
    </source>
</evidence>
<dbReference type="Gene3D" id="3.90.79.10">
    <property type="entry name" value="Nucleoside Triphosphate Pyrophosphohydrolase"/>
    <property type="match status" value="1"/>
</dbReference>